<dbReference type="InterPro" id="IPR041223">
    <property type="entry name" value="ApeA_NTD"/>
</dbReference>
<feature type="domain" description="Apea-like HEPN" evidence="1">
    <location>
        <begin position="301"/>
        <end position="436"/>
    </location>
</feature>
<keyword evidence="4" id="KW-1185">Reference proteome</keyword>
<evidence type="ECO:0000313" key="4">
    <source>
        <dbReference type="Proteomes" id="UP000186895"/>
    </source>
</evidence>
<accession>A0A1N6XY92</accession>
<dbReference type="Pfam" id="PF18739">
    <property type="entry name" value="HEPN_Apea"/>
    <property type="match status" value="1"/>
</dbReference>
<evidence type="ECO:0000313" key="3">
    <source>
        <dbReference type="EMBL" id="SIR07298.1"/>
    </source>
</evidence>
<name>A0A1N6XY92_9GAMM</name>
<reference evidence="3 4" key="1">
    <citation type="submission" date="2017-01" db="EMBL/GenBank/DDBJ databases">
        <authorList>
            <person name="Mah S.A."/>
            <person name="Swanson W.J."/>
            <person name="Moy G.W."/>
            <person name="Vacquier V.D."/>
        </authorList>
    </citation>
    <scope>NUCLEOTIDE SEQUENCE [LARGE SCALE GENOMIC DNA]</scope>
    <source>
        <strain evidence="3 4">DSM 7027</strain>
    </source>
</reference>
<gene>
    <name evidence="3" type="ORF">SAMN05421647_11819</name>
</gene>
<sequence>MRLLEDISANGYFWLPNAPDEKIYGTIKVSNGGEVLLELAGCFKGFENVHFPDLIGRIHGRTENHGNVLLIDAFNYPTAPFSNPFMSSKIGSSCCFLNVKFPLFESLEFDNFSFSVDNLSEWVGVNNITPSHDKKSQIINYSVNFKNNFVLYNCNDFKIELCQREPAKKEKDGIFLSNDYHISIKTKDKKNYKYFRDLIFKFTNFLSFAMDTPISITKVYTSYKTDDLPWESNVLYESLPYTHKHHRKINSQFLFKYSDIDKDSQYIIQNWFELYSKASSSISLYFAYRNDAFKFLESKYLSLAQSLETYHRSLFKSDEDIESNIKRINEVIENCPEEHKEWLESVLEYSHRMTFRQRLKKMIRPLKNIISPQCNSKNKERRVDEVVRAIIKNRDHFTHNGTISAESNSHDIAGICFFMEGIIQILILSNIGFTHEKIESLRSFDRIQEKLDRFPFKIRD</sequence>
<feature type="domain" description="ApeA N-terminal" evidence="2">
    <location>
        <begin position="9"/>
        <end position="271"/>
    </location>
</feature>
<proteinExistence type="predicted"/>
<dbReference type="RefSeq" id="WP_076466472.1">
    <property type="nucleotide sequence ID" value="NZ_FTMN01000018.1"/>
</dbReference>
<protein>
    <submittedName>
        <fullName evidence="3">Uncharacterized protein</fullName>
    </submittedName>
</protein>
<dbReference type="AlphaFoldDB" id="A0A1N6XY92"/>
<evidence type="ECO:0000259" key="1">
    <source>
        <dbReference type="Pfam" id="PF18739"/>
    </source>
</evidence>
<dbReference type="Pfam" id="PF18862">
    <property type="entry name" value="ApeA_NTD1"/>
    <property type="match status" value="1"/>
</dbReference>
<dbReference type="InterPro" id="IPR041229">
    <property type="entry name" value="HEPN_Apea"/>
</dbReference>
<dbReference type="Proteomes" id="UP000186895">
    <property type="component" value="Unassembled WGS sequence"/>
</dbReference>
<dbReference type="EMBL" id="FTMN01000018">
    <property type="protein sequence ID" value="SIR07298.1"/>
    <property type="molecule type" value="Genomic_DNA"/>
</dbReference>
<organism evidence="3 4">
    <name type="scientific">Marinobacterium stanieri</name>
    <dbReference type="NCBI Taxonomy" id="49186"/>
    <lineage>
        <taxon>Bacteria</taxon>
        <taxon>Pseudomonadati</taxon>
        <taxon>Pseudomonadota</taxon>
        <taxon>Gammaproteobacteria</taxon>
        <taxon>Oceanospirillales</taxon>
        <taxon>Oceanospirillaceae</taxon>
        <taxon>Marinobacterium</taxon>
    </lineage>
</organism>
<evidence type="ECO:0000259" key="2">
    <source>
        <dbReference type="Pfam" id="PF18862"/>
    </source>
</evidence>